<keyword evidence="13 17" id="KW-1133">Transmembrane helix</keyword>
<dbReference type="PROSITE" id="PS00307">
    <property type="entry name" value="LECTIN_LEGUME_BETA"/>
    <property type="match status" value="1"/>
</dbReference>
<dbReference type="EC" id="2.7.11.1" evidence="5"/>
<keyword evidence="7" id="KW-0723">Serine/threonine-protein kinase</keyword>
<keyword evidence="19" id="KW-0808">Transferase</keyword>
<dbReference type="InterPro" id="IPR011009">
    <property type="entry name" value="Kinase-like_dom_sf"/>
</dbReference>
<dbReference type="InterPro" id="IPR050528">
    <property type="entry name" value="L-type_Lectin-RKs"/>
</dbReference>
<keyword evidence="12 16" id="KW-0067">ATP-binding</keyword>
<evidence type="ECO:0000256" key="8">
    <source>
        <dbReference type="ARBA" id="ARBA00022692"/>
    </source>
</evidence>
<dbReference type="EMBL" id="MVGT01001815">
    <property type="protein sequence ID" value="OVA10820.1"/>
    <property type="molecule type" value="Genomic_DNA"/>
</dbReference>
<dbReference type="FunFam" id="3.30.200.20:FF:000372">
    <property type="entry name" value="L-type lectin-domain containing receptor kinase VIII.1"/>
    <property type="match status" value="1"/>
</dbReference>
<keyword evidence="6" id="KW-1003">Cell membrane</keyword>
<keyword evidence="10" id="KW-0430">Lectin</keyword>
<protein>
    <recommendedName>
        <fullName evidence="5">non-specific serine/threonine protein kinase</fullName>
        <ecNumber evidence="5">2.7.11.1</ecNumber>
    </recommendedName>
</protein>
<feature type="binding site" evidence="16">
    <location>
        <position position="389"/>
    </location>
    <ligand>
        <name>ATP</name>
        <dbReference type="ChEBI" id="CHEBI:30616"/>
    </ligand>
</feature>
<dbReference type="OMA" id="MITAWID"/>
<dbReference type="InterPro" id="IPR000719">
    <property type="entry name" value="Prot_kinase_dom"/>
</dbReference>
<dbReference type="PANTHER" id="PTHR27007">
    <property type="match status" value="1"/>
</dbReference>
<keyword evidence="20" id="KW-1185">Reference proteome</keyword>
<comment type="similarity">
    <text evidence="3">In the N-terminal section; belongs to the leguminous lectin family.</text>
</comment>
<dbReference type="InterPro" id="IPR017441">
    <property type="entry name" value="Protein_kinase_ATP_BS"/>
</dbReference>
<keyword evidence="8 17" id="KW-0812">Transmembrane</keyword>
<evidence type="ECO:0000313" key="20">
    <source>
        <dbReference type="Proteomes" id="UP000195402"/>
    </source>
</evidence>
<dbReference type="Gene3D" id="1.10.510.10">
    <property type="entry name" value="Transferase(Phosphotransferase) domain 1"/>
    <property type="match status" value="1"/>
</dbReference>
<sequence length="485" mass="54233">MNSSPPRRDLLLLFSLYIFFGSFFIPSTIADNLKFEFPSFSLRNLTLIGDSYLRNGVIGLTRELNVPSSSSGSIICNTPITFFDRNTNISASFSTKFSFSITNVNPGSFGDGLAFFISPDNQTIGSTGGYLGLVNSSQLTKNKFVAVEFDTRLDPQFDDPNYNHIGLDIDNLISIKTADPNTQEVDLKSGKMITAWIDYENDQKMLKVWLSYSNFRPEKPVLSVEIDLSKYFKEFMYVGFSGSTEGSTELHFIEDWTFQTFGFLPVSVRPHSQPHNVSANALTVIPEISVSNSTNNSHKKLALGLGISGPAFFFIVLVVFGWVSVRKWRKTRIGKNFKPELMKGPRQFRYIELNSATKGFHSSRIVGHGSFGTVYKAIVPESGTVFAVKRSKHTHDGKSEFLAELSIIACLGHKNLVQLQGWCTEKSELLLVYEFMPNGSLDRVLYEEPEKGISLKWSQRYSIAIGIASALNYLHQECEQQAHGA</sequence>
<proteinExistence type="inferred from homology"/>
<evidence type="ECO:0000256" key="11">
    <source>
        <dbReference type="ARBA" id="ARBA00022741"/>
    </source>
</evidence>
<dbReference type="SUPFAM" id="SSF56112">
    <property type="entry name" value="Protein kinase-like (PK-like)"/>
    <property type="match status" value="1"/>
</dbReference>
<evidence type="ECO:0000256" key="15">
    <source>
        <dbReference type="ARBA" id="ARBA00023180"/>
    </source>
</evidence>
<dbReference type="InterPro" id="IPR019825">
    <property type="entry name" value="Lectin_legB_Mn/Ca_BS"/>
</dbReference>
<evidence type="ECO:0000256" key="1">
    <source>
        <dbReference type="ARBA" id="ARBA00004236"/>
    </source>
</evidence>
<feature type="domain" description="Protein kinase" evidence="18">
    <location>
        <begin position="360"/>
        <end position="485"/>
    </location>
</feature>
<dbReference type="InParanoid" id="A0A200QK06"/>
<dbReference type="Pfam" id="PF00139">
    <property type="entry name" value="Lectin_legB"/>
    <property type="match status" value="1"/>
</dbReference>
<dbReference type="SUPFAM" id="SSF49899">
    <property type="entry name" value="Concanavalin A-like lectins/glucanases"/>
    <property type="match status" value="1"/>
</dbReference>
<evidence type="ECO:0000256" key="9">
    <source>
        <dbReference type="ARBA" id="ARBA00022729"/>
    </source>
</evidence>
<keyword evidence="11 16" id="KW-0547">Nucleotide-binding</keyword>
<evidence type="ECO:0000256" key="6">
    <source>
        <dbReference type="ARBA" id="ARBA00022475"/>
    </source>
</evidence>
<comment type="similarity">
    <text evidence="4">In the C-terminal section; belongs to the protein kinase superfamily. Ser/Thr protein kinase family.</text>
</comment>
<evidence type="ECO:0000256" key="2">
    <source>
        <dbReference type="ARBA" id="ARBA00004479"/>
    </source>
</evidence>
<keyword evidence="15" id="KW-0325">Glycoprotein</keyword>
<evidence type="ECO:0000256" key="12">
    <source>
        <dbReference type="ARBA" id="ARBA00022840"/>
    </source>
</evidence>
<keyword evidence="9" id="KW-0732">Signal</keyword>
<evidence type="ECO:0000256" key="13">
    <source>
        <dbReference type="ARBA" id="ARBA00022989"/>
    </source>
</evidence>
<evidence type="ECO:0000256" key="14">
    <source>
        <dbReference type="ARBA" id="ARBA00023136"/>
    </source>
</evidence>
<evidence type="ECO:0000256" key="17">
    <source>
        <dbReference type="SAM" id="Phobius"/>
    </source>
</evidence>
<dbReference type="GO" id="GO:0004674">
    <property type="term" value="F:protein serine/threonine kinase activity"/>
    <property type="evidence" value="ECO:0007669"/>
    <property type="project" value="UniProtKB-KW"/>
</dbReference>
<dbReference type="Gene3D" id="3.30.200.20">
    <property type="entry name" value="Phosphorylase Kinase, domain 1"/>
    <property type="match status" value="1"/>
</dbReference>
<dbReference type="GO" id="GO:0005524">
    <property type="term" value="F:ATP binding"/>
    <property type="evidence" value="ECO:0007669"/>
    <property type="project" value="UniProtKB-UniRule"/>
</dbReference>
<dbReference type="Gene3D" id="2.60.120.200">
    <property type="match status" value="1"/>
</dbReference>
<comment type="subcellular location">
    <subcellularLocation>
        <location evidence="1">Cell membrane</location>
    </subcellularLocation>
    <subcellularLocation>
        <location evidence="2">Membrane</location>
        <topology evidence="2">Single-pass type I membrane protein</topology>
    </subcellularLocation>
</comment>
<evidence type="ECO:0000256" key="4">
    <source>
        <dbReference type="ARBA" id="ARBA00010217"/>
    </source>
</evidence>
<dbReference type="InterPro" id="IPR013320">
    <property type="entry name" value="ConA-like_dom_sf"/>
</dbReference>
<dbReference type="GO" id="GO:0030246">
    <property type="term" value="F:carbohydrate binding"/>
    <property type="evidence" value="ECO:0007669"/>
    <property type="project" value="UniProtKB-KW"/>
</dbReference>
<gene>
    <name evidence="19" type="ORF">BVC80_8199g4</name>
</gene>
<reference evidence="19 20" key="1">
    <citation type="journal article" date="2017" name="Mol. Plant">
        <title>The Genome of Medicinal Plant Macleaya cordata Provides New Insights into Benzylisoquinoline Alkaloids Metabolism.</title>
        <authorList>
            <person name="Liu X."/>
            <person name="Liu Y."/>
            <person name="Huang P."/>
            <person name="Ma Y."/>
            <person name="Qing Z."/>
            <person name="Tang Q."/>
            <person name="Cao H."/>
            <person name="Cheng P."/>
            <person name="Zheng Y."/>
            <person name="Yuan Z."/>
            <person name="Zhou Y."/>
            <person name="Liu J."/>
            <person name="Tang Z."/>
            <person name="Zhuo Y."/>
            <person name="Zhang Y."/>
            <person name="Yu L."/>
            <person name="Huang J."/>
            <person name="Yang P."/>
            <person name="Peng Q."/>
            <person name="Zhang J."/>
            <person name="Jiang W."/>
            <person name="Zhang Z."/>
            <person name="Lin K."/>
            <person name="Ro D.K."/>
            <person name="Chen X."/>
            <person name="Xiong X."/>
            <person name="Shang Y."/>
            <person name="Huang S."/>
            <person name="Zeng J."/>
        </authorList>
    </citation>
    <scope>NUCLEOTIDE SEQUENCE [LARGE SCALE GENOMIC DNA]</scope>
    <source>
        <strain evidence="20">cv. BLH2017</strain>
        <tissue evidence="19">Root</tissue>
    </source>
</reference>
<evidence type="ECO:0000256" key="7">
    <source>
        <dbReference type="ARBA" id="ARBA00022527"/>
    </source>
</evidence>
<dbReference type="CDD" id="cd06899">
    <property type="entry name" value="lectin_legume_LecRK_Arcelin_ConA"/>
    <property type="match status" value="1"/>
</dbReference>
<organism evidence="19 20">
    <name type="scientific">Macleaya cordata</name>
    <name type="common">Five-seeded plume-poppy</name>
    <name type="synonym">Bocconia cordata</name>
    <dbReference type="NCBI Taxonomy" id="56857"/>
    <lineage>
        <taxon>Eukaryota</taxon>
        <taxon>Viridiplantae</taxon>
        <taxon>Streptophyta</taxon>
        <taxon>Embryophyta</taxon>
        <taxon>Tracheophyta</taxon>
        <taxon>Spermatophyta</taxon>
        <taxon>Magnoliopsida</taxon>
        <taxon>Ranunculales</taxon>
        <taxon>Papaveraceae</taxon>
        <taxon>Papaveroideae</taxon>
        <taxon>Macleaya</taxon>
    </lineage>
</organism>
<dbReference type="PROSITE" id="PS00107">
    <property type="entry name" value="PROTEIN_KINASE_ATP"/>
    <property type="match status" value="1"/>
</dbReference>
<dbReference type="FunFam" id="2.60.120.200:FF:000141">
    <property type="entry name" value="L-type lectin-domain containing receptor kinase VIII.1"/>
    <property type="match status" value="1"/>
</dbReference>
<evidence type="ECO:0000256" key="5">
    <source>
        <dbReference type="ARBA" id="ARBA00012513"/>
    </source>
</evidence>
<evidence type="ECO:0000256" key="3">
    <source>
        <dbReference type="ARBA" id="ARBA00008536"/>
    </source>
</evidence>
<dbReference type="Proteomes" id="UP000195402">
    <property type="component" value="Unassembled WGS sequence"/>
</dbReference>
<evidence type="ECO:0000313" key="19">
    <source>
        <dbReference type="EMBL" id="OVA10820.1"/>
    </source>
</evidence>
<name>A0A200QK06_MACCD</name>
<evidence type="ECO:0000256" key="16">
    <source>
        <dbReference type="PROSITE-ProRule" id="PRU10141"/>
    </source>
</evidence>
<dbReference type="GO" id="GO:0005886">
    <property type="term" value="C:plasma membrane"/>
    <property type="evidence" value="ECO:0007669"/>
    <property type="project" value="UniProtKB-SubCell"/>
</dbReference>
<keyword evidence="19" id="KW-0418">Kinase</keyword>
<comment type="caution">
    <text evidence="19">The sequence shown here is derived from an EMBL/GenBank/DDBJ whole genome shotgun (WGS) entry which is preliminary data.</text>
</comment>
<dbReference type="AlphaFoldDB" id="A0A200QK06"/>
<dbReference type="OrthoDB" id="2019747at2759"/>
<feature type="transmembrane region" description="Helical" evidence="17">
    <location>
        <begin position="301"/>
        <end position="325"/>
    </location>
</feature>
<keyword evidence="14 17" id="KW-0472">Membrane</keyword>
<dbReference type="Pfam" id="PF00069">
    <property type="entry name" value="Pkinase"/>
    <property type="match status" value="1"/>
</dbReference>
<accession>A0A200QK06</accession>
<dbReference type="InterPro" id="IPR001220">
    <property type="entry name" value="Legume_lectin_dom"/>
</dbReference>
<evidence type="ECO:0000259" key="18">
    <source>
        <dbReference type="PROSITE" id="PS50011"/>
    </source>
</evidence>
<dbReference type="PROSITE" id="PS50011">
    <property type="entry name" value="PROTEIN_KINASE_DOM"/>
    <property type="match status" value="1"/>
</dbReference>
<evidence type="ECO:0000256" key="10">
    <source>
        <dbReference type="ARBA" id="ARBA00022734"/>
    </source>
</evidence>